<evidence type="ECO:0000313" key="3">
    <source>
        <dbReference type="Proteomes" id="UP001177120"/>
    </source>
</evidence>
<dbReference type="RefSeq" id="WP_205492084.1">
    <property type="nucleotide sequence ID" value="NZ_JAFHAP010000001.1"/>
</dbReference>
<proteinExistence type="predicted"/>
<evidence type="ECO:0000256" key="1">
    <source>
        <dbReference type="SAM" id="Phobius"/>
    </source>
</evidence>
<feature type="transmembrane region" description="Helical" evidence="1">
    <location>
        <begin position="60"/>
        <end position="83"/>
    </location>
</feature>
<feature type="transmembrane region" description="Helical" evidence="1">
    <location>
        <begin position="134"/>
        <end position="154"/>
    </location>
</feature>
<accession>A0ABS2WEP7</accession>
<keyword evidence="3" id="KW-1185">Reference proteome</keyword>
<gene>
    <name evidence="2" type="ORF">JQC72_00090</name>
</gene>
<dbReference type="EMBL" id="JAFHAP010000001">
    <property type="protein sequence ID" value="MBN2907919.1"/>
    <property type="molecule type" value="Genomic_DNA"/>
</dbReference>
<sequence length="194" mass="22525">MKESAKIFLKRFLQVALTSFLFGVIAFCIQLVIRYTIWLVTIIEDFSLRKLWRTVSQHDIVLFVWVLVFVLVFLPLYLLVFLLLDQCYGRKRGALLYSLVGVVLCFVPAGIFTMQFQHPPNFFHQFRAFHTFSYFVELYAFPMSAGIAFGLLWWNGSRNGYFRDHPLSLNWSIRSPKGTGYEERAGKPNLSGMG</sequence>
<feature type="transmembrane region" description="Helical" evidence="1">
    <location>
        <begin position="12"/>
        <end position="40"/>
    </location>
</feature>
<dbReference type="Proteomes" id="UP001177120">
    <property type="component" value="Unassembled WGS sequence"/>
</dbReference>
<keyword evidence="1" id="KW-0472">Membrane</keyword>
<keyword evidence="1" id="KW-1133">Transmembrane helix</keyword>
<keyword evidence="1" id="KW-0812">Transmembrane</keyword>
<feature type="transmembrane region" description="Helical" evidence="1">
    <location>
        <begin position="95"/>
        <end position="114"/>
    </location>
</feature>
<name>A0ABS2WEP7_9BACL</name>
<organism evidence="2 3">
    <name type="scientific">Polycladomyces zharkentensis</name>
    <dbReference type="NCBI Taxonomy" id="2807616"/>
    <lineage>
        <taxon>Bacteria</taxon>
        <taxon>Bacillati</taxon>
        <taxon>Bacillota</taxon>
        <taxon>Bacilli</taxon>
        <taxon>Bacillales</taxon>
        <taxon>Thermoactinomycetaceae</taxon>
        <taxon>Polycladomyces</taxon>
    </lineage>
</organism>
<protein>
    <submittedName>
        <fullName evidence="2">Uncharacterized protein</fullName>
    </submittedName>
</protein>
<evidence type="ECO:0000313" key="2">
    <source>
        <dbReference type="EMBL" id="MBN2907919.1"/>
    </source>
</evidence>
<reference evidence="2" key="1">
    <citation type="journal article" date="2024" name="Int. J. Syst. Evol. Microbiol.">
        <title>Polycladomyces zharkentensis sp. nov., a novel thermophilic cellulose- and starch-degrading member of the Bacillota from a geothermal aquifer in Kazakhstan.</title>
        <authorList>
            <person name="Mashzhan A."/>
            <person name="Kistaubayeva A."/>
            <person name="Javier-Lopez R."/>
            <person name="Bissenova U."/>
            <person name="Bissenbay A."/>
            <person name="Birkeland N.K."/>
        </authorList>
    </citation>
    <scope>NUCLEOTIDE SEQUENCE</scope>
    <source>
        <strain evidence="2">ZKZ2T</strain>
    </source>
</reference>
<comment type="caution">
    <text evidence="2">The sequence shown here is derived from an EMBL/GenBank/DDBJ whole genome shotgun (WGS) entry which is preliminary data.</text>
</comment>